<dbReference type="EMBL" id="SMGR01000001">
    <property type="protein sequence ID" value="TCL08633.1"/>
    <property type="molecule type" value="Genomic_DNA"/>
</dbReference>
<dbReference type="PRINTS" id="PR00778">
    <property type="entry name" value="HTHARSR"/>
</dbReference>
<protein>
    <submittedName>
        <fullName evidence="5">ArsR family transcriptional regulator</fullName>
    </submittedName>
</protein>
<dbReference type="SMART" id="SM00418">
    <property type="entry name" value="HTH_ARSR"/>
    <property type="match status" value="1"/>
</dbReference>
<dbReference type="PROSITE" id="PS50987">
    <property type="entry name" value="HTH_ARSR_2"/>
    <property type="match status" value="1"/>
</dbReference>
<comment type="caution">
    <text evidence="5">The sequence shown here is derived from an EMBL/GenBank/DDBJ whole genome shotgun (WGS) entry which is preliminary data.</text>
</comment>
<evidence type="ECO:0000313" key="6">
    <source>
        <dbReference type="Proteomes" id="UP000295673"/>
    </source>
</evidence>
<sequence length="101" mass="11345">MAYDSTFAALADPTRRALFEALTRKPAAVGVLADAFPVSRPAVSQHLKVLTDAGLVTMRKEGRSNIYAVRREGLSEIRAYLDQLWGDVLREFSDEIERRHL</sequence>
<gene>
    <name evidence="5" type="ORF">BXY66_0671</name>
</gene>
<dbReference type="InterPro" id="IPR051081">
    <property type="entry name" value="HTH_MetalResp_TranReg"/>
</dbReference>
<proteinExistence type="predicted"/>
<dbReference type="InterPro" id="IPR036388">
    <property type="entry name" value="WH-like_DNA-bd_sf"/>
</dbReference>
<dbReference type="CDD" id="cd00090">
    <property type="entry name" value="HTH_ARSR"/>
    <property type="match status" value="1"/>
</dbReference>
<keyword evidence="2" id="KW-0238">DNA-binding</keyword>
<dbReference type="Gene3D" id="1.10.10.10">
    <property type="entry name" value="Winged helix-like DNA-binding domain superfamily/Winged helix DNA-binding domain"/>
    <property type="match status" value="1"/>
</dbReference>
<dbReference type="AlphaFoldDB" id="A0A4R1NPQ2"/>
<evidence type="ECO:0000313" key="5">
    <source>
        <dbReference type="EMBL" id="TCL08633.1"/>
    </source>
</evidence>
<dbReference type="RefSeq" id="WP_132858739.1">
    <property type="nucleotide sequence ID" value="NZ_SMGR01000001.1"/>
</dbReference>
<keyword evidence="1" id="KW-0805">Transcription regulation</keyword>
<evidence type="ECO:0000256" key="2">
    <source>
        <dbReference type="ARBA" id="ARBA00023125"/>
    </source>
</evidence>
<dbReference type="InterPro" id="IPR011991">
    <property type="entry name" value="ArsR-like_HTH"/>
</dbReference>
<name>A0A4R1NPQ2_9RHOB</name>
<evidence type="ECO:0000256" key="1">
    <source>
        <dbReference type="ARBA" id="ARBA00023015"/>
    </source>
</evidence>
<dbReference type="GO" id="GO:0003677">
    <property type="term" value="F:DNA binding"/>
    <property type="evidence" value="ECO:0007669"/>
    <property type="project" value="UniProtKB-KW"/>
</dbReference>
<reference evidence="5 6" key="1">
    <citation type="submission" date="2019-03" db="EMBL/GenBank/DDBJ databases">
        <title>Genomic Encyclopedia of Archaeal and Bacterial Type Strains, Phase II (KMG-II): from individual species to whole genera.</title>
        <authorList>
            <person name="Goeker M."/>
        </authorList>
    </citation>
    <scope>NUCLEOTIDE SEQUENCE [LARGE SCALE GENOMIC DNA]</scope>
    <source>
        <strain evidence="5 6">DSM 26433</strain>
    </source>
</reference>
<dbReference type="SUPFAM" id="SSF46785">
    <property type="entry name" value="Winged helix' DNA-binding domain"/>
    <property type="match status" value="1"/>
</dbReference>
<dbReference type="Pfam" id="PF12840">
    <property type="entry name" value="HTH_20"/>
    <property type="match status" value="1"/>
</dbReference>
<dbReference type="PANTHER" id="PTHR33154">
    <property type="entry name" value="TRANSCRIPTIONAL REGULATOR, ARSR FAMILY"/>
    <property type="match status" value="1"/>
</dbReference>
<dbReference type="NCBIfam" id="NF033788">
    <property type="entry name" value="HTH_metalloreg"/>
    <property type="match status" value="1"/>
</dbReference>
<dbReference type="InterPro" id="IPR001845">
    <property type="entry name" value="HTH_ArsR_DNA-bd_dom"/>
</dbReference>
<keyword evidence="3" id="KW-0804">Transcription</keyword>
<evidence type="ECO:0000256" key="3">
    <source>
        <dbReference type="ARBA" id="ARBA00023163"/>
    </source>
</evidence>
<keyword evidence="6" id="KW-1185">Reference proteome</keyword>
<dbReference type="OrthoDB" id="9790747at2"/>
<feature type="domain" description="HTH arsR-type" evidence="4">
    <location>
        <begin position="1"/>
        <end position="96"/>
    </location>
</feature>
<evidence type="ECO:0000259" key="4">
    <source>
        <dbReference type="PROSITE" id="PS50987"/>
    </source>
</evidence>
<accession>A0A4R1NPQ2</accession>
<dbReference type="PANTHER" id="PTHR33154:SF33">
    <property type="entry name" value="TRANSCRIPTIONAL REPRESSOR SDPR"/>
    <property type="match status" value="1"/>
</dbReference>
<organism evidence="5 6">
    <name type="scientific">Shimia isoporae</name>
    <dbReference type="NCBI Taxonomy" id="647720"/>
    <lineage>
        <taxon>Bacteria</taxon>
        <taxon>Pseudomonadati</taxon>
        <taxon>Pseudomonadota</taxon>
        <taxon>Alphaproteobacteria</taxon>
        <taxon>Rhodobacterales</taxon>
        <taxon>Roseobacteraceae</taxon>
    </lineage>
</organism>
<dbReference type="InterPro" id="IPR036390">
    <property type="entry name" value="WH_DNA-bd_sf"/>
</dbReference>
<dbReference type="Proteomes" id="UP000295673">
    <property type="component" value="Unassembled WGS sequence"/>
</dbReference>
<dbReference type="GO" id="GO:0003700">
    <property type="term" value="F:DNA-binding transcription factor activity"/>
    <property type="evidence" value="ECO:0007669"/>
    <property type="project" value="InterPro"/>
</dbReference>